<gene>
    <name evidence="3" type="ORF">N7498_007995</name>
</gene>
<sequence>MAQAANAAHLRRQQAMRAGIEASRSSSQGEVDSNSNQNSNQSFIITEHVSPYQQELLRGQQTHPAYWGQQASPDAPRSQGNQRQQGQRPSGQQSPPYYWVQQYARQPTTNASSYPSNTSRRTHKQPPKPSRPTPDQGMTTSINQQAPQFQFSSTSSQVPDDRNFITDSSHSHPARSPQNLPPSKNPAMATIASTFASGSSSASAPFPPQQNGPPWSMYPFNTFNPTTSEQPPAFIPHSPLIAPPQWKHARSVNYGQEVLPQNPRERWANGLLPTEIPPDTSDSPEAASGAVQGPGGWKAPNAPGQLHWQPQVSSSRNAGSQLSMASIAPPSSRASGAGYASANQAREPPFGAYVGDIRPPSAKIQRLQDGSRHAVNPPNGASKFSRYVHRSPSPAHLKTRCGLVQPIDVRDAALKESYDPATIARDVLINADKHPTEPILNHHLEILSQNIPSINIASDLESIRWDLIDPVSSRDTAIHRSPARVESRPSKDLGVPPFVPPSYQAWQSQFPPSPAPATAFARPALRPPSQSPPPPSPSAQFPYPAPLPVFTRPSTSKPSSAPITTPTPVLQPTAELPLGPKLSPAPAPAPAPARPIQPQTPSSSGLRRASESSWSKEPSRSRQHSPHTQVQVVIPPSPHRMPPRKKGQVGRPKKTAEATHNVEVAIQREPTVPYPIYHCKWIDCLAELHNLQALQSHVLKIHIPHNLHCGWKECADRTPRAAADMWEHVTKQHIEKVGWTLGDGPVVPVSGENDLATIDISARDSHL</sequence>
<feature type="compositionally biased region" description="Basic residues" evidence="1">
    <location>
        <begin position="641"/>
        <end position="653"/>
    </location>
</feature>
<dbReference type="InterPro" id="IPR013087">
    <property type="entry name" value="Znf_C2H2_type"/>
</dbReference>
<feature type="region of interest" description="Disordered" evidence="1">
    <location>
        <begin position="268"/>
        <end position="343"/>
    </location>
</feature>
<feature type="compositionally biased region" description="Low complexity" evidence="1">
    <location>
        <begin position="602"/>
        <end position="616"/>
    </location>
</feature>
<feature type="region of interest" description="Disordered" evidence="1">
    <location>
        <begin position="107"/>
        <end position="187"/>
    </location>
</feature>
<dbReference type="PROSITE" id="PS00028">
    <property type="entry name" value="ZINC_FINGER_C2H2_1"/>
    <property type="match status" value="1"/>
</dbReference>
<feature type="compositionally biased region" description="Pro residues" evidence="1">
    <location>
        <begin position="583"/>
        <end position="595"/>
    </location>
</feature>
<dbReference type="Proteomes" id="UP001150904">
    <property type="component" value="Unassembled WGS sequence"/>
</dbReference>
<feature type="region of interest" description="Disordered" evidence="1">
    <location>
        <begin position="366"/>
        <end position="386"/>
    </location>
</feature>
<feature type="domain" description="C2H2-type" evidence="2">
    <location>
        <begin position="679"/>
        <end position="702"/>
    </location>
</feature>
<feature type="compositionally biased region" description="Low complexity" evidence="1">
    <location>
        <begin position="76"/>
        <end position="95"/>
    </location>
</feature>
<dbReference type="GeneID" id="83182358"/>
<dbReference type="EMBL" id="JAPQKR010000015">
    <property type="protein sequence ID" value="KAJ5194557.1"/>
    <property type="molecule type" value="Genomic_DNA"/>
</dbReference>
<comment type="caution">
    <text evidence="3">The sequence shown here is derived from an EMBL/GenBank/DDBJ whole genome shotgun (WGS) entry which is preliminary data.</text>
</comment>
<reference evidence="3" key="2">
    <citation type="journal article" date="2023" name="IMA Fungus">
        <title>Comparative genomic study of the Penicillium genus elucidates a diverse pangenome and 15 lateral gene transfer events.</title>
        <authorList>
            <person name="Petersen C."/>
            <person name="Sorensen T."/>
            <person name="Nielsen M.R."/>
            <person name="Sondergaard T.E."/>
            <person name="Sorensen J.L."/>
            <person name="Fitzpatrick D.A."/>
            <person name="Frisvad J.C."/>
            <person name="Nielsen K.L."/>
        </authorList>
    </citation>
    <scope>NUCLEOTIDE SEQUENCE</scope>
    <source>
        <strain evidence="3">IBT 15544</strain>
    </source>
</reference>
<evidence type="ECO:0000259" key="2">
    <source>
        <dbReference type="PROSITE" id="PS00028"/>
    </source>
</evidence>
<feature type="compositionally biased region" description="Polar residues" evidence="1">
    <location>
        <begin position="23"/>
        <end position="32"/>
    </location>
</feature>
<name>A0A9W9MBU2_9EURO</name>
<feature type="region of interest" description="Disordered" evidence="1">
    <location>
        <begin position="475"/>
        <end position="658"/>
    </location>
</feature>
<feature type="compositionally biased region" description="Low complexity" evidence="1">
    <location>
        <begin position="33"/>
        <end position="42"/>
    </location>
</feature>
<feature type="compositionally biased region" description="Low complexity" evidence="1">
    <location>
        <begin position="323"/>
        <end position="342"/>
    </location>
</feature>
<feature type="region of interest" description="Disordered" evidence="1">
    <location>
        <begin position="1"/>
        <end position="95"/>
    </location>
</feature>
<feature type="compositionally biased region" description="Pro residues" evidence="1">
    <location>
        <begin position="525"/>
        <end position="547"/>
    </location>
</feature>
<protein>
    <recommendedName>
        <fullName evidence="2">C2H2-type domain-containing protein</fullName>
    </recommendedName>
</protein>
<feature type="compositionally biased region" description="Polar residues" evidence="1">
    <location>
        <begin position="308"/>
        <end position="322"/>
    </location>
</feature>
<proteinExistence type="predicted"/>
<feature type="compositionally biased region" description="Polar residues" evidence="1">
    <location>
        <begin position="136"/>
        <end position="158"/>
    </location>
</feature>
<evidence type="ECO:0000313" key="3">
    <source>
        <dbReference type="EMBL" id="KAJ5194557.1"/>
    </source>
</evidence>
<feature type="compositionally biased region" description="Low complexity" evidence="1">
    <location>
        <begin position="195"/>
        <end position="204"/>
    </location>
</feature>
<feature type="compositionally biased region" description="Low complexity" evidence="1">
    <location>
        <begin position="505"/>
        <end position="524"/>
    </location>
</feature>
<reference evidence="3" key="1">
    <citation type="submission" date="2022-12" db="EMBL/GenBank/DDBJ databases">
        <authorList>
            <person name="Petersen C."/>
        </authorList>
    </citation>
    <scope>NUCLEOTIDE SEQUENCE</scope>
    <source>
        <strain evidence="3">IBT 15544</strain>
    </source>
</reference>
<accession>A0A9W9MBU2</accession>
<dbReference type="OrthoDB" id="5424797at2759"/>
<evidence type="ECO:0000256" key="1">
    <source>
        <dbReference type="SAM" id="MobiDB-lite"/>
    </source>
</evidence>
<feature type="compositionally biased region" description="Polar residues" evidence="1">
    <location>
        <begin position="552"/>
        <end position="570"/>
    </location>
</feature>
<feature type="region of interest" description="Disordered" evidence="1">
    <location>
        <begin position="195"/>
        <end position="214"/>
    </location>
</feature>
<organism evidence="3 4">
    <name type="scientific">Penicillium cinerascens</name>
    <dbReference type="NCBI Taxonomy" id="70096"/>
    <lineage>
        <taxon>Eukaryota</taxon>
        <taxon>Fungi</taxon>
        <taxon>Dikarya</taxon>
        <taxon>Ascomycota</taxon>
        <taxon>Pezizomycotina</taxon>
        <taxon>Eurotiomycetes</taxon>
        <taxon>Eurotiomycetidae</taxon>
        <taxon>Eurotiales</taxon>
        <taxon>Aspergillaceae</taxon>
        <taxon>Penicillium</taxon>
    </lineage>
</organism>
<evidence type="ECO:0000313" key="4">
    <source>
        <dbReference type="Proteomes" id="UP001150904"/>
    </source>
</evidence>
<dbReference type="AlphaFoldDB" id="A0A9W9MBU2"/>
<feature type="compositionally biased region" description="Polar residues" evidence="1">
    <location>
        <begin position="107"/>
        <end position="119"/>
    </location>
</feature>
<keyword evidence="4" id="KW-1185">Reference proteome</keyword>
<dbReference type="RefSeq" id="XP_058305045.1">
    <property type="nucleotide sequence ID" value="XM_058455057.1"/>
</dbReference>